<reference evidence="1 2" key="2">
    <citation type="journal article" date="2013" name="Genome Announc.">
        <title>Genome Sequence of Growth-Improving Paenibacillus mucilaginosus Strain KNP414.</title>
        <authorList>
            <person name="Lu J.J."/>
            <person name="Wang J.F."/>
            <person name="Hu X.F."/>
        </authorList>
    </citation>
    <scope>NUCLEOTIDE SEQUENCE [LARGE SCALE GENOMIC DNA]</scope>
    <source>
        <strain evidence="1 2">KNP414</strain>
    </source>
</reference>
<proteinExistence type="predicted"/>
<dbReference type="PATRIC" id="fig|1036673.3.peg.1866"/>
<dbReference type="KEGG" id="pms:KNP414_02082"/>
<dbReference type="EMBL" id="CP002869">
    <property type="protein sequence ID" value="AEI40643.1"/>
    <property type="molecule type" value="Genomic_DNA"/>
</dbReference>
<reference evidence="2" key="1">
    <citation type="submission" date="2011-06" db="EMBL/GenBank/DDBJ databases">
        <title>Complete genome sequence of Paenibacillus mucilaginosus KNP414.</title>
        <authorList>
            <person name="Wang J."/>
            <person name="Hu S."/>
            <person name="Hu X."/>
            <person name="Zhang B."/>
            <person name="Dong D."/>
            <person name="Zhang S."/>
            <person name="Zhao K."/>
            <person name="Wu D."/>
        </authorList>
    </citation>
    <scope>NUCLEOTIDE SEQUENCE [LARGE SCALE GENOMIC DNA]</scope>
    <source>
        <strain evidence="2">KNP414</strain>
    </source>
</reference>
<evidence type="ECO:0000313" key="2">
    <source>
        <dbReference type="Proteomes" id="UP000006620"/>
    </source>
</evidence>
<dbReference type="Proteomes" id="UP000006620">
    <property type="component" value="Chromosome"/>
</dbReference>
<dbReference type="HOGENOM" id="CLU_2480413_0_0_9"/>
<protein>
    <submittedName>
        <fullName evidence="1">Uncharacterized protein</fullName>
    </submittedName>
</protein>
<accession>F8FRT6</accession>
<dbReference type="AlphaFoldDB" id="F8FRT6"/>
<name>F8FRT6_PAEMK</name>
<sequence length="87" mass="9524">MVSLALVTFIIESAGAGLNEGNPRILLKNKKTPGSGVWNGDGFQPLLKSCFLAERSRCERRPVKFRAHHSSPSLIYSLRGSTEPKAK</sequence>
<gene>
    <name evidence="1" type="ordered locus">KNP414_02082</name>
</gene>
<evidence type="ECO:0000313" key="1">
    <source>
        <dbReference type="EMBL" id="AEI40643.1"/>
    </source>
</evidence>
<organism evidence="1 2">
    <name type="scientific">Paenibacillus mucilaginosus (strain KNP414)</name>
    <dbReference type="NCBI Taxonomy" id="1036673"/>
    <lineage>
        <taxon>Bacteria</taxon>
        <taxon>Bacillati</taxon>
        <taxon>Bacillota</taxon>
        <taxon>Bacilli</taxon>
        <taxon>Bacillales</taxon>
        <taxon>Paenibacillaceae</taxon>
        <taxon>Paenibacillus</taxon>
    </lineage>
</organism>